<gene>
    <name evidence="1" type="ordered locus">Metbo_2366</name>
</gene>
<evidence type="ECO:0000313" key="1">
    <source>
        <dbReference type="EMBL" id="ADZ10579.1"/>
    </source>
</evidence>
<protein>
    <submittedName>
        <fullName evidence="1">Geranylgeranyl reductase</fullName>
    </submittedName>
</protein>
<dbReference type="HOGENOM" id="CLU_024648_0_1_2"/>
<dbReference type="AlphaFoldDB" id="F0T672"/>
<dbReference type="InterPro" id="IPR050407">
    <property type="entry name" value="Geranylgeranyl_reductase"/>
</dbReference>
<dbReference type="GO" id="GO:0016628">
    <property type="term" value="F:oxidoreductase activity, acting on the CH-CH group of donors, NAD or NADP as acceptor"/>
    <property type="evidence" value="ECO:0007669"/>
    <property type="project" value="InterPro"/>
</dbReference>
<keyword evidence="2" id="KW-1185">Reference proteome</keyword>
<proteinExistence type="predicted"/>
<dbReference type="SUPFAM" id="SSF51905">
    <property type="entry name" value="FAD/NAD(P)-binding domain"/>
    <property type="match status" value="1"/>
</dbReference>
<dbReference type="Gene3D" id="3.50.50.60">
    <property type="entry name" value="FAD/NAD(P)-binding domain"/>
    <property type="match status" value="1"/>
</dbReference>
<organism evidence="1 2">
    <name type="scientific">Methanobacterium lacus (strain AL-21)</name>
    <dbReference type="NCBI Taxonomy" id="877455"/>
    <lineage>
        <taxon>Archaea</taxon>
        <taxon>Methanobacteriati</taxon>
        <taxon>Methanobacteriota</taxon>
        <taxon>Methanomada group</taxon>
        <taxon>Methanobacteria</taxon>
        <taxon>Methanobacteriales</taxon>
        <taxon>Methanobacteriaceae</taxon>
        <taxon>Methanobacterium</taxon>
    </lineage>
</organism>
<dbReference type="NCBIfam" id="TIGR02032">
    <property type="entry name" value="GG-red-SF"/>
    <property type="match status" value="1"/>
</dbReference>
<name>F0T672_METLA</name>
<dbReference type="EMBL" id="CP002551">
    <property type="protein sequence ID" value="ADZ10579.1"/>
    <property type="molecule type" value="Genomic_DNA"/>
</dbReference>
<dbReference type="PRINTS" id="PR00420">
    <property type="entry name" value="RNGMNOXGNASE"/>
</dbReference>
<dbReference type="KEGG" id="mel:Metbo_2366"/>
<reference evidence="2" key="1">
    <citation type="submission" date="2011-02" db="EMBL/GenBank/DDBJ databases">
        <title>Complete sequence of Methanobacterium sp. AL-21.</title>
        <authorList>
            <consortium name="US DOE Joint Genome Institute"/>
            <person name="Lucas S."/>
            <person name="Copeland A."/>
            <person name="Lapidus A."/>
            <person name="Cheng J.-F."/>
            <person name="Goodwin L."/>
            <person name="Pitluck S."/>
            <person name="Chertkov O."/>
            <person name="Detter J.C."/>
            <person name="Han C."/>
            <person name="Tapia R."/>
            <person name="Land M."/>
            <person name="Hauser L."/>
            <person name="Kyrpides N."/>
            <person name="Ivanova N."/>
            <person name="Mikhailova N."/>
            <person name="Pagani I."/>
            <person name="Cadillo-Quiroz H."/>
            <person name="Imachi H."/>
            <person name="Zinder S."/>
            <person name="Liu W."/>
            <person name="Woyke T."/>
        </authorList>
    </citation>
    <scope>NUCLEOTIDE SEQUENCE [LARGE SCALE GENOMIC DNA]</scope>
    <source>
        <strain evidence="2">AL-21</strain>
    </source>
</reference>
<reference evidence="1 2" key="2">
    <citation type="journal article" date="2014" name="Int. J. Syst. Evol. Microbiol.">
        <title>Methanobacterium paludis sp. nov. and a novel strain of Methanobacterium lacus isolated from northern peatlands.</title>
        <authorList>
            <person name="Cadillo-Quiroz H."/>
            <person name="Brauer S.L."/>
            <person name="Goodson N."/>
            <person name="Yavitt J.B."/>
            <person name="Zinder S.H."/>
        </authorList>
    </citation>
    <scope>NUCLEOTIDE SEQUENCE [LARGE SCALE GENOMIC DNA]</scope>
    <source>
        <strain evidence="1 2">AL-21</strain>
    </source>
</reference>
<dbReference type="InterPro" id="IPR011777">
    <property type="entry name" value="Geranylgeranyl_Rdtase_fam"/>
</dbReference>
<dbReference type="Pfam" id="PF05834">
    <property type="entry name" value="Lycopene_cycl"/>
    <property type="match status" value="1"/>
</dbReference>
<dbReference type="PANTHER" id="PTHR42685:SF18">
    <property type="entry name" value="DIGERANYLGERANYLGLYCEROPHOSPHOLIPID REDUCTASE"/>
    <property type="match status" value="1"/>
</dbReference>
<dbReference type="Proteomes" id="UP000007490">
    <property type="component" value="Chromosome"/>
</dbReference>
<dbReference type="PANTHER" id="PTHR42685">
    <property type="entry name" value="GERANYLGERANYL DIPHOSPHATE REDUCTASE"/>
    <property type="match status" value="1"/>
</dbReference>
<dbReference type="InterPro" id="IPR036188">
    <property type="entry name" value="FAD/NAD-bd_sf"/>
</dbReference>
<accession>F0T672</accession>
<dbReference type="RefSeq" id="WP_013645930.1">
    <property type="nucleotide sequence ID" value="NC_015216.1"/>
</dbReference>
<dbReference type="STRING" id="877455.Metbo_2366"/>
<sequence length="388" mass="43455">MKKYDIAVVGAGPVGSTFARYVADNGLNVVMVEKKREIGIPLQCAGLLGQKIKEINVLPDEYVLNQVRGAYIHSPSNNMMKVGKENVQAYVIDRVGYDKYLANLAVDSGAELLMNHKVIHSDLNGCIETKETKIQADIIVGADGHSSTLSNNFNEKPRSFMAAQYLIETDIPVFDLENVHLHVDDLISPGFLWTIPLTSSTARIGLFADMNYTELNNVLAKLMATEPMFKNARIIQKYQGYIPKYDPKKKIVDEKTILLGDAASQVKPTTGGGLLIGFECAKIAAECATKAVEMEDISYLKEYENQISKRFRNELRVQIEVQKIFESMNNQDLDEMFTKLKQGNAEELISKYGDMDTQSTLIKEMIKNGLLFSIVPKLLTRRIMGLWK</sequence>
<evidence type="ECO:0000313" key="2">
    <source>
        <dbReference type="Proteomes" id="UP000007490"/>
    </source>
</evidence>
<dbReference type="OrthoDB" id="46008at2157"/>
<dbReference type="eggNOG" id="arCOG00570">
    <property type="taxonomic scope" value="Archaea"/>
</dbReference>
<dbReference type="GeneID" id="10278832"/>